<dbReference type="AlphaFoldDB" id="A0AA43MBK2"/>
<protein>
    <submittedName>
        <fullName evidence="1">Uncharacterized protein</fullName>
    </submittedName>
</protein>
<reference evidence="1" key="1">
    <citation type="submission" date="2023-04" db="EMBL/GenBank/DDBJ databases">
        <title>Genome Encyclopedia of Bacteria and Archaea VI: Functional Genomics of Type Strains.</title>
        <authorList>
            <person name="Whitman W."/>
        </authorList>
    </citation>
    <scope>NUCLEOTIDE SEQUENCE</scope>
    <source>
        <strain evidence="1">Enz.4-51</strain>
    </source>
</reference>
<dbReference type="Proteomes" id="UP001161160">
    <property type="component" value="Unassembled WGS sequence"/>
</dbReference>
<accession>A0AA43MBK2</accession>
<proteinExistence type="predicted"/>
<evidence type="ECO:0000313" key="2">
    <source>
        <dbReference type="Proteomes" id="UP001161160"/>
    </source>
</evidence>
<dbReference type="EMBL" id="JARXYA010000018">
    <property type="protein sequence ID" value="MDH6504874.1"/>
    <property type="molecule type" value="Genomic_DNA"/>
</dbReference>
<organism evidence="1 2">
    <name type="scientific">Polynucleobacter sphagniphilus</name>
    <dbReference type="NCBI Taxonomy" id="1743169"/>
    <lineage>
        <taxon>Bacteria</taxon>
        <taxon>Pseudomonadati</taxon>
        <taxon>Pseudomonadota</taxon>
        <taxon>Betaproteobacteria</taxon>
        <taxon>Burkholderiales</taxon>
        <taxon>Burkholderiaceae</taxon>
        <taxon>Polynucleobacter</taxon>
    </lineage>
</organism>
<gene>
    <name evidence="1" type="ORF">M2127_002203</name>
</gene>
<keyword evidence="2" id="KW-1185">Reference proteome</keyword>
<sequence>MVAIRLYSLYRSYGYTKMSSVKMALQVYRKNMKRVGQGGRHE</sequence>
<evidence type="ECO:0000313" key="1">
    <source>
        <dbReference type="EMBL" id="MDH6504874.1"/>
    </source>
</evidence>
<name>A0AA43MBK2_9BURK</name>
<comment type="caution">
    <text evidence="1">The sequence shown here is derived from an EMBL/GenBank/DDBJ whole genome shotgun (WGS) entry which is preliminary data.</text>
</comment>